<dbReference type="Gene3D" id="3.90.470.20">
    <property type="entry name" value="4'-phosphopantetheinyl transferase domain"/>
    <property type="match status" value="2"/>
</dbReference>
<dbReference type="RefSeq" id="WP_111634965.1">
    <property type="nucleotide sequence ID" value="NZ_QLLR01000020.1"/>
</dbReference>
<protein>
    <submittedName>
        <fullName evidence="3">Phosphopantetheinyl transferase</fullName>
    </submittedName>
</protein>
<evidence type="ECO:0000256" key="1">
    <source>
        <dbReference type="ARBA" id="ARBA00022679"/>
    </source>
</evidence>
<evidence type="ECO:0000313" key="3">
    <source>
        <dbReference type="EMBL" id="RAJ27260.1"/>
    </source>
</evidence>
<dbReference type="OrthoDB" id="9808281at2"/>
<comment type="caution">
    <text evidence="3">The sequence shown here is derived from an EMBL/GenBank/DDBJ whole genome shotgun (WGS) entry which is preliminary data.</text>
</comment>
<evidence type="ECO:0000313" key="4">
    <source>
        <dbReference type="Proteomes" id="UP000249754"/>
    </source>
</evidence>
<dbReference type="Proteomes" id="UP000249754">
    <property type="component" value="Unassembled WGS sequence"/>
</dbReference>
<dbReference type="SUPFAM" id="SSF56214">
    <property type="entry name" value="4'-phosphopantetheinyl transferase"/>
    <property type="match status" value="2"/>
</dbReference>
<dbReference type="InterPro" id="IPR008278">
    <property type="entry name" value="4-PPantetheinyl_Trfase_dom"/>
</dbReference>
<organism evidence="3 4">
    <name type="scientific">Pedobacter cryoconitis</name>
    <dbReference type="NCBI Taxonomy" id="188932"/>
    <lineage>
        <taxon>Bacteria</taxon>
        <taxon>Pseudomonadati</taxon>
        <taxon>Bacteroidota</taxon>
        <taxon>Sphingobacteriia</taxon>
        <taxon>Sphingobacteriales</taxon>
        <taxon>Sphingobacteriaceae</taxon>
        <taxon>Pedobacter</taxon>
    </lineage>
</organism>
<keyword evidence="1 3" id="KW-0808">Transferase</keyword>
<proteinExistence type="predicted"/>
<dbReference type="AlphaFoldDB" id="A0A327SDZ3"/>
<feature type="domain" description="4'-phosphopantetheinyl transferase" evidence="2">
    <location>
        <begin position="124"/>
        <end position="223"/>
    </location>
</feature>
<gene>
    <name evidence="3" type="ORF">LY11_03551</name>
</gene>
<evidence type="ECO:0000259" key="2">
    <source>
        <dbReference type="Pfam" id="PF01648"/>
    </source>
</evidence>
<dbReference type="InterPro" id="IPR037143">
    <property type="entry name" value="4-PPantetheinyl_Trfase_dom_sf"/>
</dbReference>
<accession>A0A327SDZ3</accession>
<dbReference type="Pfam" id="PF01648">
    <property type="entry name" value="ACPS"/>
    <property type="match status" value="1"/>
</dbReference>
<dbReference type="EMBL" id="QLLR01000020">
    <property type="protein sequence ID" value="RAJ27260.1"/>
    <property type="molecule type" value="Genomic_DNA"/>
</dbReference>
<dbReference type="GO" id="GO:0000287">
    <property type="term" value="F:magnesium ion binding"/>
    <property type="evidence" value="ECO:0007669"/>
    <property type="project" value="InterPro"/>
</dbReference>
<sequence>MNIVVEKLVLHRAEGLFPAAIAIVKQPLNALKEIRHSFLHPNELKFFDTLKFERVQHSYLLGRFAAKKAWSVFAEDNAMTAVEITAGIFQQPVLYLPGGGNIQLSIGHTEEIGMAIVFPESHPMGVDAELIDVKQSETIRSIVAVGEQDKLQLIHPDAGKSLTVLWTIKEALSKVLKTGLMTPFELFEIDKVQHQDGIVICDFKNFPQYKSLSWLAGGYAWSIVLPHKSTLDLAVLRKLYLQNSAGQVS</sequence>
<name>A0A327SDZ3_9SPHI</name>
<dbReference type="GO" id="GO:0008897">
    <property type="term" value="F:holo-[acyl-carrier-protein] synthase activity"/>
    <property type="evidence" value="ECO:0007669"/>
    <property type="project" value="InterPro"/>
</dbReference>
<reference evidence="3 4" key="1">
    <citation type="submission" date="2018-06" db="EMBL/GenBank/DDBJ databases">
        <title>Genomic Encyclopedia of Archaeal and Bacterial Type Strains, Phase II (KMG-II): from individual species to whole genera.</title>
        <authorList>
            <person name="Goeker M."/>
        </authorList>
    </citation>
    <scope>NUCLEOTIDE SEQUENCE [LARGE SCALE GENOMIC DNA]</scope>
    <source>
        <strain evidence="3 4">DSM 14825</strain>
    </source>
</reference>